<accession>L8WVC9</accession>
<evidence type="ECO:0000256" key="1">
    <source>
        <dbReference type="ARBA" id="ARBA00038154"/>
    </source>
</evidence>
<feature type="domain" description="BRO1" evidence="3">
    <location>
        <begin position="3"/>
        <end position="404"/>
    </location>
</feature>
<protein>
    <submittedName>
        <fullName evidence="4">pH-response regulator</fullName>
    </submittedName>
</protein>
<evidence type="ECO:0000313" key="5">
    <source>
        <dbReference type="Proteomes" id="UP000011668"/>
    </source>
</evidence>
<dbReference type="InterPro" id="IPR038499">
    <property type="entry name" value="BRO1_sf"/>
</dbReference>
<evidence type="ECO:0000313" key="4">
    <source>
        <dbReference type="EMBL" id="ELU40757.1"/>
    </source>
</evidence>
<dbReference type="PANTHER" id="PTHR23030">
    <property type="entry name" value="PCD6 INTERACTING PROTEIN-RELATED"/>
    <property type="match status" value="1"/>
</dbReference>
<comment type="similarity">
    <text evidence="1">Belongs to the palA/RIM20 family.</text>
</comment>
<sequence length="943" mass="104643">MPNQLSIPFKQTLPVQIKEAVQSYIEFNHSESHPDAFRWDISRWEELRKDGVGGYVHVNRVDATLLCCQFRVITCMTNMIQIGLTVIYEPAFPSLMRRVCSVEDLTFERACVLFNLAALYSQLGTAAGRSTTESIKIVAAHFQNAAGVLQYLSKEVISTLASSLGQAAPVPSELLEPSLKSLEYLMLAQAQECYWQKASMEENYKDGTLAKLAKQVAVHYESAISAAATVSPSSFPQEWVNHLTLKKHHFEGVAQYRQSRIVLINHARYGVELGRLRIAQNEVKQGLERASKGVAKAVIDDVKSLAKALEANFSRAQKDNDLIYHQNVPPESTIEPITGVNMVNSVIDNKLKDPSLVIGNTDNALFTGLVSHGVRMAIGVYIDRRDNWIKEEVEGIVKQMDADVTSGRNRLLQRLNLPGSLDALDKPAGLPSSLLRRSEEIRSMGGTDALQALVDEVQTLGRSASGILEEVGLFVSRCPFSTLAAGLYSARETLRVDLQRLRLASRIKAFDILDNEASEDETFFAQLPEDGAQIATQSGYFASHIANKSLTAKADSYRQILDNAASSDATVRNKWEEWEENVTVLCSNPVCSRLLGDGVRMLIPARLPLSFPQDEMESMVPSHATSQSTQSAQAHTYARAIRAALEDLDDLRNTRARCVESARQRAGTDDIKPRIVREAAGLARWIEVKPAMFESTMEEELGKFDRYKESVEEGRTKQEELLIKVEQLNQLLIQSRTDDPVLKQREAALQSLDLAYHRYLEVLSNVTEGSKFYTDFSAHLNAFQDECARWSELRHRQRGHYSYRELLELLNQLARATKKSKSKLRADAGDKGEPIESPPYPAVSSQQITSTQPGSEVIEQSSQKALEHPASPIATLSRPVSPHPPPVALQSTPKGFALPAPNSSEWEAVDLPPPPSARKSARSKAAEEASTPRRKTRSKTVAE</sequence>
<feature type="region of interest" description="Disordered" evidence="2">
    <location>
        <begin position="820"/>
        <end position="943"/>
    </location>
</feature>
<dbReference type="Proteomes" id="UP000011668">
    <property type="component" value="Unassembled WGS sequence"/>
</dbReference>
<dbReference type="PANTHER" id="PTHR23030:SF39">
    <property type="entry name" value="PROGRAMMED CELL DEATH 6-INTERACTING PROTEIN"/>
    <property type="match status" value="1"/>
</dbReference>
<feature type="compositionally biased region" description="Basic residues" evidence="2">
    <location>
        <begin position="932"/>
        <end position="943"/>
    </location>
</feature>
<dbReference type="Pfam" id="PF13949">
    <property type="entry name" value="ALIX_LYPXL_bnd"/>
    <property type="match status" value="1"/>
</dbReference>
<dbReference type="STRING" id="983506.L8WVC9"/>
<feature type="compositionally biased region" description="Polar residues" evidence="2">
    <location>
        <begin position="843"/>
        <end position="864"/>
    </location>
</feature>
<name>L8WVC9_THACA</name>
<evidence type="ECO:0000259" key="3">
    <source>
        <dbReference type="PROSITE" id="PS51180"/>
    </source>
</evidence>
<feature type="compositionally biased region" description="Basic and acidic residues" evidence="2">
    <location>
        <begin position="824"/>
        <end position="834"/>
    </location>
</feature>
<dbReference type="HOGENOM" id="CLU_007181_2_1_1"/>
<dbReference type="InterPro" id="IPR004328">
    <property type="entry name" value="BRO1_dom"/>
</dbReference>
<dbReference type="GO" id="GO:0005768">
    <property type="term" value="C:endosome"/>
    <property type="evidence" value="ECO:0007669"/>
    <property type="project" value="TreeGrafter"/>
</dbReference>
<comment type="caution">
    <text evidence="4">The sequence shown here is derived from an EMBL/GenBank/DDBJ whole genome shotgun (WGS) entry which is preliminary data.</text>
</comment>
<dbReference type="PROSITE" id="PS51180">
    <property type="entry name" value="BRO1"/>
    <property type="match status" value="1"/>
</dbReference>
<dbReference type="SMART" id="SM01041">
    <property type="entry name" value="BRO1"/>
    <property type="match status" value="1"/>
</dbReference>
<dbReference type="Gene3D" id="1.25.40.280">
    <property type="entry name" value="alix/aip1 like domains"/>
    <property type="match status" value="1"/>
</dbReference>
<gene>
    <name evidence="4" type="ORF">AG1IA_05200</name>
</gene>
<dbReference type="Pfam" id="PF03097">
    <property type="entry name" value="BRO1"/>
    <property type="match status" value="1"/>
</dbReference>
<dbReference type="OMA" id="VSHAEEM"/>
<dbReference type="OrthoDB" id="64867at2759"/>
<evidence type="ECO:0000256" key="2">
    <source>
        <dbReference type="SAM" id="MobiDB-lite"/>
    </source>
</evidence>
<dbReference type="EMBL" id="AFRT01001348">
    <property type="protein sequence ID" value="ELU40757.1"/>
    <property type="molecule type" value="Genomic_DNA"/>
</dbReference>
<dbReference type="AlphaFoldDB" id="L8WVC9"/>
<reference evidence="4 5" key="1">
    <citation type="journal article" date="2013" name="Nat. Commun.">
        <title>The evolution and pathogenic mechanisms of the rice sheath blight pathogen.</title>
        <authorList>
            <person name="Zheng A."/>
            <person name="Lin R."/>
            <person name="Xu L."/>
            <person name="Qin P."/>
            <person name="Tang C."/>
            <person name="Ai P."/>
            <person name="Zhang D."/>
            <person name="Liu Y."/>
            <person name="Sun Z."/>
            <person name="Feng H."/>
            <person name="Wang Y."/>
            <person name="Chen Y."/>
            <person name="Liang X."/>
            <person name="Fu R."/>
            <person name="Li Q."/>
            <person name="Zhang J."/>
            <person name="Yu X."/>
            <person name="Xie Z."/>
            <person name="Ding L."/>
            <person name="Guan P."/>
            <person name="Tang J."/>
            <person name="Liang Y."/>
            <person name="Wang S."/>
            <person name="Deng Q."/>
            <person name="Li S."/>
            <person name="Zhu J."/>
            <person name="Wang L."/>
            <person name="Liu H."/>
            <person name="Li P."/>
        </authorList>
    </citation>
    <scope>NUCLEOTIDE SEQUENCE [LARGE SCALE GENOMIC DNA]</scope>
    <source>
        <strain evidence="5">AG-1 IA</strain>
    </source>
</reference>
<dbReference type="InterPro" id="IPR025304">
    <property type="entry name" value="ALIX_V_dom"/>
</dbReference>
<proteinExistence type="inferred from homology"/>
<organism evidence="4 5">
    <name type="scientific">Thanatephorus cucumeris (strain AG1-IA)</name>
    <name type="common">Rice sheath blight fungus</name>
    <name type="synonym">Rhizoctonia solani</name>
    <dbReference type="NCBI Taxonomy" id="983506"/>
    <lineage>
        <taxon>Eukaryota</taxon>
        <taxon>Fungi</taxon>
        <taxon>Dikarya</taxon>
        <taxon>Basidiomycota</taxon>
        <taxon>Agaricomycotina</taxon>
        <taxon>Agaricomycetes</taxon>
        <taxon>Cantharellales</taxon>
        <taxon>Ceratobasidiaceae</taxon>
        <taxon>Rhizoctonia</taxon>
        <taxon>Rhizoctonia solani AG-1</taxon>
    </lineage>
</organism>
<dbReference type="Gene3D" id="1.20.140.50">
    <property type="entry name" value="alix/aip1 like domains"/>
    <property type="match status" value="1"/>
</dbReference>
<keyword evidence="5" id="KW-1185">Reference proteome</keyword>